<feature type="transmembrane region" description="Helical" evidence="2">
    <location>
        <begin position="818"/>
        <end position="840"/>
    </location>
</feature>
<feature type="compositionally biased region" description="Basic and acidic residues" evidence="1">
    <location>
        <begin position="653"/>
        <end position="665"/>
    </location>
</feature>
<feature type="transmembrane region" description="Helical" evidence="2">
    <location>
        <begin position="537"/>
        <end position="557"/>
    </location>
</feature>
<protein>
    <submittedName>
        <fullName evidence="3">Transmembrane protein</fullName>
    </submittedName>
</protein>
<dbReference type="InterPro" id="IPR037272">
    <property type="entry name" value="SNS_sf"/>
</dbReference>
<feature type="compositionally biased region" description="Basic and acidic residues" evidence="1">
    <location>
        <begin position="674"/>
        <end position="690"/>
    </location>
</feature>
<feature type="transmembrane region" description="Helical" evidence="2">
    <location>
        <begin position="189"/>
        <end position="211"/>
    </location>
</feature>
<name>A0A023B265_GRENI</name>
<proteinExistence type="predicted"/>
<organism evidence="3 4">
    <name type="scientific">Gregarina niphandrodes</name>
    <name type="common">Septate eugregarine</name>
    <dbReference type="NCBI Taxonomy" id="110365"/>
    <lineage>
        <taxon>Eukaryota</taxon>
        <taxon>Sar</taxon>
        <taxon>Alveolata</taxon>
        <taxon>Apicomplexa</taxon>
        <taxon>Conoidasida</taxon>
        <taxon>Gregarinasina</taxon>
        <taxon>Eugregarinorida</taxon>
        <taxon>Gregarinidae</taxon>
        <taxon>Gregarina</taxon>
    </lineage>
</organism>
<feature type="transmembrane region" description="Helical" evidence="2">
    <location>
        <begin position="114"/>
        <end position="134"/>
    </location>
</feature>
<feature type="transmembrane region" description="Helical" evidence="2">
    <location>
        <begin position="495"/>
        <end position="517"/>
    </location>
</feature>
<feature type="transmembrane region" description="Helical" evidence="2">
    <location>
        <begin position="384"/>
        <end position="404"/>
    </location>
</feature>
<evidence type="ECO:0000256" key="1">
    <source>
        <dbReference type="SAM" id="MobiDB-lite"/>
    </source>
</evidence>
<keyword evidence="2 3" id="KW-0812">Transmembrane</keyword>
<evidence type="ECO:0000256" key="2">
    <source>
        <dbReference type="SAM" id="Phobius"/>
    </source>
</evidence>
<feature type="transmembrane region" description="Helical" evidence="2">
    <location>
        <begin position="351"/>
        <end position="372"/>
    </location>
</feature>
<dbReference type="GeneID" id="22914417"/>
<comment type="caution">
    <text evidence="3">The sequence shown here is derived from an EMBL/GenBank/DDBJ whole genome shotgun (WGS) entry which is preliminary data.</text>
</comment>
<feature type="transmembrane region" description="Helical" evidence="2">
    <location>
        <begin position="293"/>
        <end position="314"/>
    </location>
</feature>
<feature type="transmembrane region" description="Helical" evidence="2">
    <location>
        <begin position="20"/>
        <end position="38"/>
    </location>
</feature>
<sequence>MEGVILQGTLGRLRHPLRCLMTYLAFGVSLLAIPRELLRLGVSVSYLLTAFRQESPWELSDMERVGCAAISDPLECVSSPRCAFVDLQCISDPIGYAQIYLQKDVLQLHDAAGYNWQLLLMSVVPFVLVTFLLINTTKRIERATCVCLITHLLVALIFLGQVTKSDYMVAFKTTFYPGSWQRMLDIKRWVFAAMPGVRTIMYGSNLFYYIGSKFQPLTRKTRRVPITTLVAAVLVAAGSTFIWVLLDQHVIEKHIQLERDISMLDPFIQLRSTDQFSIAKAPLTVATTHLAEYIAYPVALTSTYAANGMGLVIFTNLALRHAIMALLHCRAVAALLQELRVGYYTNITKPLSAVVGVAVVIQALSCIINGLWSGPLLLLEGIRGVCHIMEPALYGIATVAYTLWHRDLTFSHRIALAAKPLLKNTKTRASHDAPRYSLADASHSPKMARSSELRRGLPEYALPNVSAHACARSPKKLLDNVGDHPYSTVWTKRYILGQFIPQLIWMMGVISLLFCPFYEGDAKLTGISPESTSAVPYLYNGGGLILSFGLLILGPLWRCTIVRYLRARLCKTTGYCSAHPNMCTRSTVFGPWRRLRCLSYPSEKPNGSSKLDLNRLHCGLCPSHTELYVHTHPEDPADVASALKDSSGGNPEDSPKPDPTLKDPPMDSTPMDPTAKDQDGSRQEGSRKQDTVPGQRECLACNYEQEQMGFDCYRTQVNQILGVEPGSGRLTKVLFSAPLQWLVPGICLYQVLTTLLENHIDAVPSLDTMLNSTRVYIDDTLVDILRVHNEGDDSTRKTMRFFGSGIAPTTHMAVYRDAIAYTVAIVAVFGLILTSLYAIYKPHFSRLFSKLKKGSANTVPDVVDPTTMNPMAVNPATAVMRQGEEIISGQPRSTPVLVAPAMQPDFGDAGLYDWDIKSIVLAKSETQTHLPLSLRRFRISLAEYFAYSPKELWAKSFAVKISRIY</sequence>
<dbReference type="EMBL" id="AFNH02000934">
    <property type="protein sequence ID" value="EZG50651.1"/>
    <property type="molecule type" value="Genomic_DNA"/>
</dbReference>
<dbReference type="AlphaFoldDB" id="A0A023B265"/>
<keyword evidence="2" id="KW-0472">Membrane</keyword>
<dbReference type="Proteomes" id="UP000019763">
    <property type="component" value="Unassembled WGS sequence"/>
</dbReference>
<dbReference type="VEuPathDB" id="CryptoDB:GNI_125400"/>
<reference evidence="3" key="1">
    <citation type="submission" date="2013-12" db="EMBL/GenBank/DDBJ databases">
        <authorList>
            <person name="Omoto C.K."/>
            <person name="Sibley D."/>
            <person name="Venepally P."/>
            <person name="Hadjithomas M."/>
            <person name="Karamycheva S."/>
            <person name="Brunk B."/>
            <person name="Roos D."/>
            <person name="Caler E."/>
            <person name="Lorenzi H."/>
        </authorList>
    </citation>
    <scope>NUCLEOTIDE SEQUENCE</scope>
</reference>
<dbReference type="SUPFAM" id="SSF161070">
    <property type="entry name" value="SNF-like"/>
    <property type="match status" value="1"/>
</dbReference>
<accession>A0A023B265</accession>
<keyword evidence="4" id="KW-1185">Reference proteome</keyword>
<feature type="transmembrane region" description="Helical" evidence="2">
    <location>
        <begin position="223"/>
        <end position="246"/>
    </location>
</feature>
<keyword evidence="2" id="KW-1133">Transmembrane helix</keyword>
<evidence type="ECO:0000313" key="3">
    <source>
        <dbReference type="EMBL" id="EZG50651.1"/>
    </source>
</evidence>
<feature type="transmembrane region" description="Helical" evidence="2">
    <location>
        <begin position="143"/>
        <end position="162"/>
    </location>
</feature>
<dbReference type="RefSeq" id="XP_011131996.1">
    <property type="nucleotide sequence ID" value="XM_011133694.1"/>
</dbReference>
<gene>
    <name evidence="3" type="ORF">GNI_125400</name>
</gene>
<feature type="region of interest" description="Disordered" evidence="1">
    <location>
        <begin position="638"/>
        <end position="693"/>
    </location>
</feature>
<evidence type="ECO:0000313" key="4">
    <source>
        <dbReference type="Proteomes" id="UP000019763"/>
    </source>
</evidence>